<evidence type="ECO:0000313" key="12">
    <source>
        <dbReference type="EMBL" id="AWB68544.1"/>
    </source>
</evidence>
<dbReference type="EMBL" id="CP026604">
    <property type="protein sequence ID" value="AWB68544.1"/>
    <property type="molecule type" value="Genomic_DNA"/>
</dbReference>
<dbReference type="HAMAP" id="MF_02078">
    <property type="entry name" value="MurJ_MviN"/>
    <property type="match status" value="1"/>
</dbReference>
<feature type="transmembrane region" description="Helical" evidence="10">
    <location>
        <begin position="396"/>
        <end position="413"/>
    </location>
</feature>
<dbReference type="CDD" id="cd13123">
    <property type="entry name" value="MATE_MurJ_like"/>
    <property type="match status" value="1"/>
</dbReference>
<feature type="transmembrane region" description="Helical" evidence="10">
    <location>
        <begin position="193"/>
        <end position="216"/>
    </location>
</feature>
<keyword evidence="7 10" id="KW-0472">Membrane</keyword>
<dbReference type="Proteomes" id="UP000244441">
    <property type="component" value="Chromosome"/>
</dbReference>
<dbReference type="PRINTS" id="PR01806">
    <property type="entry name" value="VIRFACTRMVIN"/>
</dbReference>
<name>A0A2S0VWE7_9ALTE</name>
<dbReference type="GO" id="GO:0015648">
    <property type="term" value="F:lipid-linked peptidoglycan transporter activity"/>
    <property type="evidence" value="ECO:0007669"/>
    <property type="project" value="UniProtKB-UniRule"/>
</dbReference>
<evidence type="ECO:0000256" key="9">
    <source>
        <dbReference type="ARBA" id="ARBA00061532"/>
    </source>
</evidence>
<comment type="subcellular location">
    <subcellularLocation>
        <location evidence="10">Cell inner membrane</location>
        <topology evidence="10">Multi-pass membrane protein</topology>
    </subcellularLocation>
    <subcellularLocation>
        <location evidence="1">Cell membrane</location>
        <topology evidence="1">Multi-pass membrane protein</topology>
    </subcellularLocation>
</comment>
<feature type="transmembrane region" description="Helical" evidence="10">
    <location>
        <begin position="167"/>
        <end position="187"/>
    </location>
</feature>
<evidence type="ECO:0000313" key="13">
    <source>
        <dbReference type="Proteomes" id="UP000244441"/>
    </source>
</evidence>
<feature type="transmembrane region" description="Helical" evidence="10">
    <location>
        <begin position="321"/>
        <end position="344"/>
    </location>
</feature>
<dbReference type="GO" id="GO:0008360">
    <property type="term" value="P:regulation of cell shape"/>
    <property type="evidence" value="ECO:0007669"/>
    <property type="project" value="UniProtKB-UniRule"/>
</dbReference>
<feature type="transmembrane region" description="Helical" evidence="10">
    <location>
        <begin position="364"/>
        <end position="384"/>
    </location>
</feature>
<evidence type="ECO:0000256" key="1">
    <source>
        <dbReference type="ARBA" id="ARBA00004651"/>
    </source>
</evidence>
<dbReference type="OrthoDB" id="9816572at2"/>
<dbReference type="PANTHER" id="PTHR47019:SF1">
    <property type="entry name" value="LIPID II FLIPPASE MURJ"/>
    <property type="match status" value="1"/>
</dbReference>
<feature type="transmembrane region" description="Helical" evidence="10">
    <location>
        <begin position="284"/>
        <end position="301"/>
    </location>
</feature>
<evidence type="ECO:0000256" key="3">
    <source>
        <dbReference type="ARBA" id="ARBA00022692"/>
    </source>
</evidence>
<feature type="transmembrane region" description="Helical" evidence="10">
    <location>
        <begin position="96"/>
        <end position="121"/>
    </location>
</feature>
<feature type="transmembrane region" description="Helical" evidence="10">
    <location>
        <begin position="29"/>
        <end position="46"/>
    </location>
</feature>
<feature type="transmembrane region" description="Helical" evidence="10">
    <location>
        <begin position="451"/>
        <end position="473"/>
    </location>
</feature>
<keyword evidence="10 11" id="KW-0961">Cell wall biogenesis/degradation</keyword>
<keyword evidence="5 10" id="KW-0573">Peptidoglycan synthesis</keyword>
<keyword evidence="2 10" id="KW-1003">Cell membrane</keyword>
<dbReference type="GO" id="GO:0071555">
    <property type="term" value="P:cell wall organization"/>
    <property type="evidence" value="ECO:0007669"/>
    <property type="project" value="UniProtKB-UniRule"/>
</dbReference>
<keyword evidence="4 10" id="KW-0133">Cell shape</keyword>
<dbReference type="NCBIfam" id="TIGR01695">
    <property type="entry name" value="murJ_mviN"/>
    <property type="match status" value="1"/>
</dbReference>
<comment type="pathway">
    <text evidence="10">Cell wall biogenesis; peptidoglycan biosynthesis.</text>
</comment>
<feature type="transmembrane region" description="Helical" evidence="10">
    <location>
        <begin position="242"/>
        <end position="264"/>
    </location>
</feature>
<feature type="transmembrane region" description="Helical" evidence="10">
    <location>
        <begin position="419"/>
        <end position="439"/>
    </location>
</feature>
<reference evidence="12 13" key="1">
    <citation type="submission" date="2018-01" db="EMBL/GenBank/DDBJ databases">
        <title>Genome sequence of a Cantenovulum-like bacteria.</title>
        <authorList>
            <person name="Tan W.R."/>
            <person name="Lau N.-S."/>
            <person name="Go F."/>
            <person name="Amirul A.-A.A."/>
        </authorList>
    </citation>
    <scope>NUCLEOTIDE SEQUENCE [LARGE SCALE GENOMIC DNA]</scope>
    <source>
        <strain evidence="12 13">CCB-QB4</strain>
    </source>
</reference>
<dbReference type="UniPathway" id="UPA00219"/>
<evidence type="ECO:0000256" key="10">
    <source>
        <dbReference type="HAMAP-Rule" id="MF_02078"/>
    </source>
</evidence>
<keyword evidence="3 10" id="KW-0812">Transmembrane</keyword>
<feature type="transmembrane region" description="Helical" evidence="10">
    <location>
        <begin position="488"/>
        <end position="511"/>
    </location>
</feature>
<dbReference type="GO" id="GO:0034204">
    <property type="term" value="P:lipid translocation"/>
    <property type="evidence" value="ECO:0007669"/>
    <property type="project" value="TreeGrafter"/>
</dbReference>
<comment type="similarity">
    <text evidence="9 10 11">Belongs to the MurJ/MviN family.</text>
</comment>
<keyword evidence="10" id="KW-0997">Cell inner membrane</keyword>
<evidence type="ECO:0000256" key="6">
    <source>
        <dbReference type="ARBA" id="ARBA00022989"/>
    </source>
</evidence>
<dbReference type="InterPro" id="IPR051050">
    <property type="entry name" value="Lipid_II_flippase_MurJ/MviN"/>
</dbReference>
<evidence type="ECO:0000256" key="11">
    <source>
        <dbReference type="PIRNR" id="PIRNR002869"/>
    </source>
</evidence>
<dbReference type="GO" id="GO:0005886">
    <property type="term" value="C:plasma membrane"/>
    <property type="evidence" value="ECO:0007669"/>
    <property type="project" value="UniProtKB-SubCell"/>
</dbReference>
<dbReference type="PIRSF" id="PIRSF002869">
    <property type="entry name" value="MviN"/>
    <property type="match status" value="1"/>
</dbReference>
<feature type="transmembrane region" description="Helical" evidence="10">
    <location>
        <begin position="141"/>
        <end position="160"/>
    </location>
</feature>
<protein>
    <recommendedName>
        <fullName evidence="10">Probable lipid II flippase MurJ</fullName>
    </recommendedName>
</protein>
<evidence type="ECO:0000256" key="8">
    <source>
        <dbReference type="ARBA" id="ARBA00060041"/>
    </source>
</evidence>
<evidence type="ECO:0000256" key="2">
    <source>
        <dbReference type="ARBA" id="ARBA00022475"/>
    </source>
</evidence>
<dbReference type="RefSeq" id="WP_108604598.1">
    <property type="nucleotide sequence ID" value="NZ_CP026604.1"/>
</dbReference>
<organism evidence="12 13">
    <name type="scientific">Saccharobesus litoralis</name>
    <dbReference type="NCBI Taxonomy" id="2172099"/>
    <lineage>
        <taxon>Bacteria</taxon>
        <taxon>Pseudomonadati</taxon>
        <taxon>Pseudomonadota</taxon>
        <taxon>Gammaproteobacteria</taxon>
        <taxon>Alteromonadales</taxon>
        <taxon>Alteromonadaceae</taxon>
        <taxon>Saccharobesus</taxon>
    </lineage>
</organism>
<evidence type="ECO:0000256" key="5">
    <source>
        <dbReference type="ARBA" id="ARBA00022984"/>
    </source>
</evidence>
<accession>A0A2S0VWE7</accession>
<dbReference type="PANTHER" id="PTHR47019">
    <property type="entry name" value="LIPID II FLIPPASE MURJ"/>
    <property type="match status" value="1"/>
</dbReference>
<dbReference type="AlphaFoldDB" id="A0A2S0VWE7"/>
<sequence>MAKKLLRSGLIFSCMTLISRVLGLVRDMVVAHLMGAGAAADVFFFANKIPNFLRRLFAEGAFAQAFVPVLTEYKETKPHDDVQLLIARAAGTLGTILLLITILAVIATPVLVALFGSGWFIDWLNNEPDGAKFELASVMLKITFPYLFFVSLVALSGAILNTYGKFGAAAFTPVLLNITIILFALYADFSQPAFALAWGVFFGGLVQLLFQLPFLLKVVDKQSLFKPRWGWRDPGVTKIRTLMIPALFGVSVSQINLLFDTFLASFLQTGSISWLYYSDRLLEFPLGLFGIAISTVILPQLSKDHVNAQTNSFQHTMDWGIAMVCVLGLPSAVGLALLAEPMLMVLFMRGEFDALAVSQSGKSLVAYAFGLLFFMMIKVLATGFFSRQDTKTPVKIGIRAMIANMVFNLILIFPLAHVGLALATTLSAVFNAVYLYITLRQQGVYQFSRMVKLHILRVVIAVIVMAAVIVYLLPNQQIWLGWDTGQRVWQLMLLIVMGAGIYFVSLFVLGFRPRHLKPQ</sequence>
<gene>
    <name evidence="12" type="primary">mviN</name>
    <name evidence="10" type="synonym">murJ</name>
    <name evidence="12" type="ORF">C2869_20010</name>
</gene>
<proteinExistence type="inferred from homology"/>
<comment type="function">
    <text evidence="8 10 11">Involved in peptidoglycan biosynthesis. Transports lipid-linked peptidoglycan precursors from the inner to the outer leaflet of the cytoplasmic membrane.</text>
</comment>
<dbReference type="InterPro" id="IPR004268">
    <property type="entry name" value="MurJ"/>
</dbReference>
<evidence type="ECO:0000256" key="4">
    <source>
        <dbReference type="ARBA" id="ARBA00022960"/>
    </source>
</evidence>
<dbReference type="KEGG" id="cate:C2869_20010"/>
<feature type="transmembrane region" description="Helical" evidence="10">
    <location>
        <begin position="5"/>
        <end position="23"/>
    </location>
</feature>
<evidence type="ECO:0000256" key="7">
    <source>
        <dbReference type="ARBA" id="ARBA00023136"/>
    </source>
</evidence>
<keyword evidence="10 11" id="KW-0813">Transport</keyword>
<keyword evidence="13" id="KW-1185">Reference proteome</keyword>
<dbReference type="Pfam" id="PF03023">
    <property type="entry name" value="MurJ"/>
    <property type="match status" value="1"/>
</dbReference>
<keyword evidence="6 10" id="KW-1133">Transmembrane helix</keyword>
<dbReference type="GO" id="GO:0009252">
    <property type="term" value="P:peptidoglycan biosynthetic process"/>
    <property type="evidence" value="ECO:0007669"/>
    <property type="project" value="UniProtKB-UniRule"/>
</dbReference>